<dbReference type="OrthoDB" id="5431540at2"/>
<protein>
    <submittedName>
        <fullName evidence="2">DUF922 domain-containing protein</fullName>
    </submittedName>
</protein>
<dbReference type="Pfam" id="PF06037">
    <property type="entry name" value="DUF922"/>
    <property type="match status" value="1"/>
</dbReference>
<evidence type="ECO:0000313" key="2">
    <source>
        <dbReference type="EMBL" id="PVW13505.1"/>
    </source>
</evidence>
<dbReference type="AlphaFoldDB" id="A0A2U0HXB8"/>
<keyword evidence="1" id="KW-0175">Coiled coil</keyword>
<name>A0A2U0HXB8_9FLAO</name>
<evidence type="ECO:0000313" key="3">
    <source>
        <dbReference type="Proteomes" id="UP000245962"/>
    </source>
</evidence>
<proteinExistence type="predicted"/>
<dbReference type="Proteomes" id="UP000245962">
    <property type="component" value="Unassembled WGS sequence"/>
</dbReference>
<evidence type="ECO:0000256" key="1">
    <source>
        <dbReference type="SAM" id="Coils"/>
    </source>
</evidence>
<reference evidence="2 3" key="1">
    <citation type="submission" date="2018-04" db="EMBL/GenBank/DDBJ databases">
        <title>Marixanthomonas spongiae HN-E44 sp. nov., isolated from a marine sponge.</title>
        <authorList>
            <person name="Luo L."/>
            <person name="Zhuang L."/>
        </authorList>
    </citation>
    <scope>NUCLEOTIDE SEQUENCE [LARGE SCALE GENOMIC DNA]</scope>
    <source>
        <strain evidence="2 3">HN-E44</strain>
    </source>
</reference>
<organism evidence="2 3">
    <name type="scientific">Marixanthomonas spongiae</name>
    <dbReference type="NCBI Taxonomy" id="2174845"/>
    <lineage>
        <taxon>Bacteria</taxon>
        <taxon>Pseudomonadati</taxon>
        <taxon>Bacteroidota</taxon>
        <taxon>Flavobacteriia</taxon>
        <taxon>Flavobacteriales</taxon>
        <taxon>Flavobacteriaceae</taxon>
        <taxon>Marixanthomonas</taxon>
    </lineage>
</organism>
<dbReference type="RefSeq" id="WP_116695136.1">
    <property type="nucleotide sequence ID" value="NZ_QEHR01000008.1"/>
</dbReference>
<accession>A0A2U0HXB8</accession>
<keyword evidence="3" id="KW-1185">Reference proteome</keyword>
<dbReference type="EMBL" id="QEHR01000008">
    <property type="protein sequence ID" value="PVW13505.1"/>
    <property type="molecule type" value="Genomic_DNA"/>
</dbReference>
<feature type="coiled-coil region" evidence="1">
    <location>
        <begin position="119"/>
        <end position="153"/>
    </location>
</feature>
<comment type="caution">
    <text evidence="2">The sequence shown here is derived from an EMBL/GenBank/DDBJ whole genome shotgun (WGS) entry which is preliminary data.</text>
</comment>
<gene>
    <name evidence="2" type="ORF">DDV96_12660</name>
</gene>
<dbReference type="InterPro" id="IPR010321">
    <property type="entry name" value="DUF922"/>
</dbReference>
<sequence>MKLFAALLLFTLSFLTSEENKEKIPWTETKQLTWDDFKGTPPAGANFVASANSGMAFSFSYSEKNGKQTMQHSVTCNFYPQLSWFKPGKVSNYILKHEQTHFDISELHARILRKRLAEAEFSKNVKEKIEALYRKTEQERQNLQDQYDLETDHSKNKAAEYRWRQKIANQLRAYERWK</sequence>